<accession>A0A3M0IFQ4</accession>
<name>A0A3M0IFQ4_9ACTN</name>
<feature type="compositionally biased region" description="Pro residues" evidence="1">
    <location>
        <begin position="82"/>
        <end position="93"/>
    </location>
</feature>
<keyword evidence="3" id="KW-1185">Reference proteome</keyword>
<comment type="caution">
    <text evidence="2">The sequence shown here is derived from an EMBL/GenBank/DDBJ whole genome shotgun (WGS) entry which is preliminary data.</text>
</comment>
<dbReference type="Proteomes" id="UP000270471">
    <property type="component" value="Unassembled WGS sequence"/>
</dbReference>
<feature type="region of interest" description="Disordered" evidence="1">
    <location>
        <begin position="69"/>
        <end position="93"/>
    </location>
</feature>
<evidence type="ECO:0000313" key="2">
    <source>
        <dbReference type="EMBL" id="RMB85623.1"/>
    </source>
</evidence>
<gene>
    <name evidence="2" type="ORF">CTZ28_12600</name>
</gene>
<evidence type="ECO:0000313" key="3">
    <source>
        <dbReference type="Proteomes" id="UP000270471"/>
    </source>
</evidence>
<dbReference type="OrthoDB" id="4323360at2"/>
<organism evidence="2 3">
    <name type="scientific">Streptomyces shenzhenensis</name>
    <dbReference type="NCBI Taxonomy" id="943815"/>
    <lineage>
        <taxon>Bacteria</taxon>
        <taxon>Bacillati</taxon>
        <taxon>Actinomycetota</taxon>
        <taxon>Actinomycetes</taxon>
        <taxon>Kitasatosporales</taxon>
        <taxon>Streptomycetaceae</taxon>
        <taxon>Streptomyces</taxon>
    </lineage>
</organism>
<dbReference type="AlphaFoldDB" id="A0A3M0IFQ4"/>
<sequence>MKITHTPMARAEVIAVLGPHWPPLPGATVARISALVAVDHGAVAVHDADGRPGTTWWVIDGLIVPQDAGPPPQLPGIAPETIPVPEPAAPPLT</sequence>
<evidence type="ECO:0000256" key="1">
    <source>
        <dbReference type="SAM" id="MobiDB-lite"/>
    </source>
</evidence>
<dbReference type="EMBL" id="PENI01000006">
    <property type="protein sequence ID" value="RMB85623.1"/>
    <property type="molecule type" value="Genomic_DNA"/>
</dbReference>
<protein>
    <submittedName>
        <fullName evidence="2">Uncharacterized protein</fullName>
    </submittedName>
</protein>
<reference evidence="2 3" key="1">
    <citation type="submission" date="2017-11" db="EMBL/GenBank/DDBJ databases">
        <title>Draft genome of actinobacteria isolated from guarana (Paullinia cupana (Mart.) Ducke.</title>
        <authorList>
            <person name="Siqueira K.A."/>
            <person name="Liotti R.G."/>
            <person name="Mendes T.A.O."/>
            <person name="Soares M.A."/>
        </authorList>
    </citation>
    <scope>NUCLEOTIDE SEQUENCE [LARGE SCALE GENOMIC DNA]</scope>
    <source>
        <strain evidence="2 3">193</strain>
    </source>
</reference>
<dbReference type="RefSeq" id="WP_121889445.1">
    <property type="nucleotide sequence ID" value="NZ_PENI01000006.1"/>
</dbReference>
<proteinExistence type="predicted"/>